<gene>
    <name evidence="2" type="ORF">UFOVP467_51</name>
    <name evidence="3" type="ORF">UFOVP657_60</name>
</gene>
<accession>A0A6J5NG14</accession>
<reference evidence="3" key="1">
    <citation type="submission" date="2020-04" db="EMBL/GenBank/DDBJ databases">
        <authorList>
            <person name="Chiriac C."/>
            <person name="Salcher M."/>
            <person name="Ghai R."/>
            <person name="Kavagutti S V."/>
        </authorList>
    </citation>
    <scope>NUCLEOTIDE SEQUENCE</scope>
</reference>
<sequence>MPDPRQNVTPRSQRISAGYDPRKPIASKNGVQVFKSPAHASANSRLPPVPSAFSRATKGMSMLGQAPVLLRNVIDTSALPVDDPRFDVSGNNTKQRQQEMNALHLFLNTLQDAATIPTGPFAPAINFAADSIYQANYPDIDKFLRDKIMGPKWRNEDSKNNGNPGINVKGTRIEDPLTAFAGAMNSPQAMNATVPISNARLPKQLAGYRGHTVAELRPNAQGQPNYGSHVLDLLTDILNPVGYGLTELGSHPVSLASAAMTKRPKQAYNPATQSFEDTKEKSSWSDAARIMRDYILPNHKRDLKASIQGIGRATQDSFIP</sequence>
<feature type="region of interest" description="Disordered" evidence="1">
    <location>
        <begin position="1"/>
        <end position="31"/>
    </location>
</feature>
<feature type="compositionally biased region" description="Polar residues" evidence="1">
    <location>
        <begin position="1"/>
        <end position="15"/>
    </location>
</feature>
<evidence type="ECO:0000256" key="1">
    <source>
        <dbReference type="SAM" id="MobiDB-lite"/>
    </source>
</evidence>
<evidence type="ECO:0000313" key="2">
    <source>
        <dbReference type="EMBL" id="CAB4145013.1"/>
    </source>
</evidence>
<organism evidence="3">
    <name type="scientific">uncultured Caudovirales phage</name>
    <dbReference type="NCBI Taxonomy" id="2100421"/>
    <lineage>
        <taxon>Viruses</taxon>
        <taxon>Duplodnaviria</taxon>
        <taxon>Heunggongvirae</taxon>
        <taxon>Uroviricota</taxon>
        <taxon>Caudoviricetes</taxon>
        <taxon>Peduoviridae</taxon>
        <taxon>Maltschvirus</taxon>
        <taxon>Maltschvirus maltsch</taxon>
    </lineage>
</organism>
<evidence type="ECO:0000313" key="3">
    <source>
        <dbReference type="EMBL" id="CAB4156451.1"/>
    </source>
</evidence>
<protein>
    <submittedName>
        <fullName evidence="3">Uncharacterized protein</fullName>
    </submittedName>
</protein>
<dbReference type="EMBL" id="LR796634">
    <property type="protein sequence ID" value="CAB4156451.1"/>
    <property type="molecule type" value="Genomic_DNA"/>
</dbReference>
<name>A0A6J5NG14_9CAUD</name>
<dbReference type="EMBL" id="LR796441">
    <property type="protein sequence ID" value="CAB4145013.1"/>
    <property type="molecule type" value="Genomic_DNA"/>
</dbReference>
<proteinExistence type="predicted"/>